<organism evidence="12 13">
    <name type="scientific">Culicoidibacter larvae</name>
    <dbReference type="NCBI Taxonomy" id="2579976"/>
    <lineage>
        <taxon>Bacteria</taxon>
        <taxon>Bacillati</taxon>
        <taxon>Bacillota</taxon>
        <taxon>Culicoidibacteria</taxon>
        <taxon>Culicoidibacterales</taxon>
        <taxon>Culicoidibacteraceae</taxon>
        <taxon>Culicoidibacter</taxon>
    </lineage>
</organism>
<name>A0A5R8QB55_9FIRM</name>
<dbReference type="InParanoid" id="A0A5R8QB55"/>
<comment type="caution">
    <text evidence="12">The sequence shown here is derived from an EMBL/GenBank/DDBJ whole genome shotgun (WGS) entry which is preliminary data.</text>
</comment>
<dbReference type="CDD" id="cd16833">
    <property type="entry name" value="YfiH"/>
    <property type="match status" value="1"/>
</dbReference>
<protein>
    <recommendedName>
        <fullName evidence="11">Purine nucleoside phosphorylase</fullName>
    </recommendedName>
</protein>
<dbReference type="Gene3D" id="3.60.140.10">
    <property type="entry name" value="CNF1/YfiH-like putative cysteine hydrolases"/>
    <property type="match status" value="1"/>
</dbReference>
<comment type="similarity">
    <text evidence="3 11">Belongs to the purine nucleoside phosphorylase YfiH/LACC1 family.</text>
</comment>
<dbReference type="PANTHER" id="PTHR30616:SF2">
    <property type="entry name" value="PURINE NUCLEOSIDE PHOSPHORYLASE LACC1"/>
    <property type="match status" value="1"/>
</dbReference>
<dbReference type="SUPFAM" id="SSF64438">
    <property type="entry name" value="CNF1/YfiH-like putative cysteine hydrolases"/>
    <property type="match status" value="1"/>
</dbReference>
<evidence type="ECO:0000313" key="12">
    <source>
        <dbReference type="EMBL" id="TLG72548.1"/>
    </source>
</evidence>
<dbReference type="RefSeq" id="WP_138191617.1">
    <property type="nucleotide sequence ID" value="NZ_VBWP01000008.1"/>
</dbReference>
<dbReference type="NCBIfam" id="TIGR00726">
    <property type="entry name" value="peptidoglycan editing factor PgeF"/>
    <property type="match status" value="1"/>
</dbReference>
<comment type="catalytic activity">
    <reaction evidence="1">
        <text>inosine + phosphate = alpha-D-ribose 1-phosphate + hypoxanthine</text>
        <dbReference type="Rhea" id="RHEA:27646"/>
        <dbReference type="ChEBI" id="CHEBI:17368"/>
        <dbReference type="ChEBI" id="CHEBI:17596"/>
        <dbReference type="ChEBI" id="CHEBI:43474"/>
        <dbReference type="ChEBI" id="CHEBI:57720"/>
        <dbReference type="EC" id="2.4.2.1"/>
    </reaction>
    <physiologicalReaction direction="left-to-right" evidence="1">
        <dbReference type="Rhea" id="RHEA:27647"/>
    </physiologicalReaction>
</comment>
<dbReference type="OrthoDB" id="4279at2"/>
<evidence type="ECO:0000256" key="7">
    <source>
        <dbReference type="ARBA" id="ARBA00022833"/>
    </source>
</evidence>
<reference evidence="12 13" key="1">
    <citation type="submission" date="2019-05" db="EMBL/GenBank/DDBJ databases">
        <title>Culicoidintestinum kansasii gen. nov., sp. nov. from the gastrointestinal tract of the biting midge, Culicoides sonorensis.</title>
        <authorList>
            <person name="Neupane S."/>
            <person name="Ghosh A."/>
            <person name="Gunther S."/>
            <person name="Martin K."/>
            <person name="Zurek L."/>
        </authorList>
    </citation>
    <scope>NUCLEOTIDE SEQUENCE [LARGE SCALE GENOMIC DNA]</scope>
    <source>
        <strain evidence="12 13">CS-1</strain>
    </source>
</reference>
<dbReference type="GO" id="GO:0017061">
    <property type="term" value="F:S-methyl-5-thioadenosine phosphorylase activity"/>
    <property type="evidence" value="ECO:0007669"/>
    <property type="project" value="UniProtKB-EC"/>
</dbReference>
<dbReference type="InterPro" id="IPR038371">
    <property type="entry name" value="Cu_polyphenol_OxRdtase_sf"/>
</dbReference>
<dbReference type="InterPro" id="IPR003730">
    <property type="entry name" value="Cu_polyphenol_OxRdtase"/>
</dbReference>
<evidence type="ECO:0000256" key="3">
    <source>
        <dbReference type="ARBA" id="ARBA00007353"/>
    </source>
</evidence>
<evidence type="ECO:0000256" key="2">
    <source>
        <dbReference type="ARBA" id="ARBA00003215"/>
    </source>
</evidence>
<keyword evidence="4" id="KW-0808">Transferase</keyword>
<keyword evidence="13" id="KW-1185">Reference proteome</keyword>
<evidence type="ECO:0000256" key="8">
    <source>
        <dbReference type="ARBA" id="ARBA00047989"/>
    </source>
</evidence>
<sequence>MEAFQLQDSLLCLPGWQPVIAGFTTKLIGDLGFRTDIDDQTVVHLREQLAATIKQPLNTWVFAQQTHSTNIRKITAADRGRGALQYEDGIPDTDGFYTNIPGIVLATIHADCTPVWFYAPKHKMIGVAHAGWRGTTGEITRKILKIWIEKENIPPADIRVAIGPCISQSYYEVGNDVIEQIKSMETPESMDFVRQIAPDKYTIDTRMLNYNQATDIGIPSANIQISNYCTFADSELFYSYRREHKAAGRMLAFITIPE</sequence>
<evidence type="ECO:0000256" key="4">
    <source>
        <dbReference type="ARBA" id="ARBA00022679"/>
    </source>
</evidence>
<dbReference type="FunCoup" id="A0A5R8QB55">
    <property type="interactions" value="165"/>
</dbReference>
<comment type="catalytic activity">
    <reaction evidence="10">
        <text>S-methyl-5'-thioadenosine + phosphate = 5-(methylsulfanyl)-alpha-D-ribose 1-phosphate + adenine</text>
        <dbReference type="Rhea" id="RHEA:11852"/>
        <dbReference type="ChEBI" id="CHEBI:16708"/>
        <dbReference type="ChEBI" id="CHEBI:17509"/>
        <dbReference type="ChEBI" id="CHEBI:43474"/>
        <dbReference type="ChEBI" id="CHEBI:58533"/>
        <dbReference type="EC" id="2.4.2.28"/>
    </reaction>
    <physiologicalReaction direction="left-to-right" evidence="10">
        <dbReference type="Rhea" id="RHEA:11853"/>
    </physiologicalReaction>
</comment>
<evidence type="ECO:0000256" key="5">
    <source>
        <dbReference type="ARBA" id="ARBA00022723"/>
    </source>
</evidence>
<evidence type="ECO:0000256" key="11">
    <source>
        <dbReference type="RuleBase" id="RU361274"/>
    </source>
</evidence>
<comment type="catalytic activity">
    <reaction evidence="8">
        <text>adenosine + H2O + H(+) = inosine + NH4(+)</text>
        <dbReference type="Rhea" id="RHEA:24408"/>
        <dbReference type="ChEBI" id="CHEBI:15377"/>
        <dbReference type="ChEBI" id="CHEBI:15378"/>
        <dbReference type="ChEBI" id="CHEBI:16335"/>
        <dbReference type="ChEBI" id="CHEBI:17596"/>
        <dbReference type="ChEBI" id="CHEBI:28938"/>
        <dbReference type="EC" id="3.5.4.4"/>
    </reaction>
    <physiologicalReaction direction="left-to-right" evidence="8">
        <dbReference type="Rhea" id="RHEA:24409"/>
    </physiologicalReaction>
</comment>
<dbReference type="Pfam" id="PF02578">
    <property type="entry name" value="Cu-oxidase_4"/>
    <property type="match status" value="1"/>
</dbReference>
<evidence type="ECO:0000256" key="1">
    <source>
        <dbReference type="ARBA" id="ARBA00000553"/>
    </source>
</evidence>
<dbReference type="EMBL" id="VBWP01000008">
    <property type="protein sequence ID" value="TLG72548.1"/>
    <property type="molecule type" value="Genomic_DNA"/>
</dbReference>
<dbReference type="GO" id="GO:0016787">
    <property type="term" value="F:hydrolase activity"/>
    <property type="evidence" value="ECO:0007669"/>
    <property type="project" value="UniProtKB-KW"/>
</dbReference>
<proteinExistence type="inferred from homology"/>
<evidence type="ECO:0000256" key="10">
    <source>
        <dbReference type="ARBA" id="ARBA00049893"/>
    </source>
</evidence>
<evidence type="ECO:0000256" key="9">
    <source>
        <dbReference type="ARBA" id="ARBA00048968"/>
    </source>
</evidence>
<dbReference type="GO" id="GO:0005507">
    <property type="term" value="F:copper ion binding"/>
    <property type="evidence" value="ECO:0007669"/>
    <property type="project" value="TreeGrafter"/>
</dbReference>
<keyword evidence="6" id="KW-0378">Hydrolase</keyword>
<dbReference type="InterPro" id="IPR011324">
    <property type="entry name" value="Cytotoxic_necrot_fac-like_cat"/>
</dbReference>
<gene>
    <name evidence="12" type="primary">pgeF</name>
    <name evidence="12" type="ORF">FEZ08_09170</name>
</gene>
<accession>A0A5R8QB55</accession>
<evidence type="ECO:0000313" key="13">
    <source>
        <dbReference type="Proteomes" id="UP000306912"/>
    </source>
</evidence>
<dbReference type="AlphaFoldDB" id="A0A5R8QB55"/>
<dbReference type="Proteomes" id="UP000306912">
    <property type="component" value="Unassembled WGS sequence"/>
</dbReference>
<keyword evidence="7" id="KW-0862">Zinc</keyword>
<keyword evidence="5" id="KW-0479">Metal-binding</keyword>
<dbReference type="PANTHER" id="PTHR30616">
    <property type="entry name" value="UNCHARACTERIZED PROTEIN YFIH"/>
    <property type="match status" value="1"/>
</dbReference>
<comment type="catalytic activity">
    <reaction evidence="9">
        <text>adenosine + phosphate = alpha-D-ribose 1-phosphate + adenine</text>
        <dbReference type="Rhea" id="RHEA:27642"/>
        <dbReference type="ChEBI" id="CHEBI:16335"/>
        <dbReference type="ChEBI" id="CHEBI:16708"/>
        <dbReference type="ChEBI" id="CHEBI:43474"/>
        <dbReference type="ChEBI" id="CHEBI:57720"/>
        <dbReference type="EC" id="2.4.2.1"/>
    </reaction>
    <physiologicalReaction direction="left-to-right" evidence="9">
        <dbReference type="Rhea" id="RHEA:27643"/>
    </physiologicalReaction>
</comment>
<evidence type="ECO:0000256" key="6">
    <source>
        <dbReference type="ARBA" id="ARBA00022801"/>
    </source>
</evidence>
<comment type="function">
    <text evidence="2">Purine nucleoside enzyme that catalyzes the phosphorolysis of adenosine and inosine nucleosides, yielding D-ribose 1-phosphate and the respective free bases, adenine and hypoxanthine. Also catalyzes the phosphorolysis of S-methyl-5'-thioadenosine into adenine and S-methyl-5-thio-alpha-D-ribose 1-phosphate. Also has adenosine deaminase activity.</text>
</comment>